<protein>
    <recommendedName>
        <fullName evidence="3">F-box domain-containing protein</fullName>
    </recommendedName>
</protein>
<proteinExistence type="predicted"/>
<sequence>MHRALELPEIRDHIGQFLNIKTLLACIHVSHAFNTSFGPFLWHRVTFKDNPLQVLKSKRIDLLAFKKNAHHIRRLVYASTVAIELHTVHFQRLRSLVIDNTRCWFDDPRIDLATFVGLNPTIESLEIRRPRPRPKSTFWDTISSGWRNPKELVVGFDAVAPDAADAFWRACARFESLTCGHAIPPSSVLSTLMLEGIKSLCFVYPIDEQRPMAPEAKMTLMLACPNLSHLTGPPNFDESTFPQFLEALTNRTWPKLESLTLIGTRFPDDDEAIASILELVPPLKSLVMWHKKICLEPQFCRSIIGPLSFSRLSSRHFATLESLSMTQCPALSPEHVLTVLEQCPRLRKLEAAHVSVELMAKSSKPWICRELEHLQLQIQGKTEGGFLPAFERLGQLTRLKHLDLRSAVDHRPPSMPPRPPWVSRPYHFPESERPTAADLVGNHYIRALKGLKQLEFLGMNSNEMDTEDVEWMCRQWRRLERVSGRVSQVLDRRQQLVRVFEQHGIAVESV</sequence>
<dbReference type="OrthoDB" id="2356566at2759"/>
<comment type="caution">
    <text evidence="1">The sequence shown here is derived from an EMBL/GenBank/DDBJ whole genome shotgun (WGS) entry which is preliminary data.</text>
</comment>
<accession>A0A9P6Q7E8</accession>
<dbReference type="Proteomes" id="UP000726737">
    <property type="component" value="Unassembled WGS sequence"/>
</dbReference>
<evidence type="ECO:0000313" key="1">
    <source>
        <dbReference type="EMBL" id="KAG0259648.1"/>
    </source>
</evidence>
<dbReference type="Gene3D" id="3.80.10.10">
    <property type="entry name" value="Ribonuclease Inhibitor"/>
    <property type="match status" value="1"/>
</dbReference>
<organism evidence="1 2">
    <name type="scientific">Mortierella polycephala</name>
    <dbReference type="NCBI Taxonomy" id="41804"/>
    <lineage>
        <taxon>Eukaryota</taxon>
        <taxon>Fungi</taxon>
        <taxon>Fungi incertae sedis</taxon>
        <taxon>Mucoromycota</taxon>
        <taxon>Mortierellomycotina</taxon>
        <taxon>Mortierellomycetes</taxon>
        <taxon>Mortierellales</taxon>
        <taxon>Mortierellaceae</taxon>
        <taxon>Mortierella</taxon>
    </lineage>
</organism>
<evidence type="ECO:0000313" key="2">
    <source>
        <dbReference type="Proteomes" id="UP000726737"/>
    </source>
</evidence>
<dbReference type="InterPro" id="IPR032675">
    <property type="entry name" value="LRR_dom_sf"/>
</dbReference>
<evidence type="ECO:0008006" key="3">
    <source>
        <dbReference type="Google" id="ProtNLM"/>
    </source>
</evidence>
<name>A0A9P6Q7E8_9FUNG</name>
<reference evidence="1" key="1">
    <citation type="journal article" date="2020" name="Fungal Divers.">
        <title>Resolving the Mortierellaceae phylogeny through synthesis of multi-gene phylogenetics and phylogenomics.</title>
        <authorList>
            <person name="Vandepol N."/>
            <person name="Liber J."/>
            <person name="Desiro A."/>
            <person name="Na H."/>
            <person name="Kennedy M."/>
            <person name="Barry K."/>
            <person name="Grigoriev I.V."/>
            <person name="Miller A.N."/>
            <person name="O'Donnell K."/>
            <person name="Stajich J.E."/>
            <person name="Bonito G."/>
        </authorList>
    </citation>
    <scope>NUCLEOTIDE SEQUENCE</scope>
    <source>
        <strain evidence="1">KOD948</strain>
    </source>
</reference>
<dbReference type="AlphaFoldDB" id="A0A9P6Q7E8"/>
<dbReference type="SUPFAM" id="SSF52047">
    <property type="entry name" value="RNI-like"/>
    <property type="match status" value="1"/>
</dbReference>
<dbReference type="EMBL" id="JAAAJA010000180">
    <property type="protein sequence ID" value="KAG0259648.1"/>
    <property type="molecule type" value="Genomic_DNA"/>
</dbReference>
<gene>
    <name evidence="1" type="ORF">BG011_002499</name>
</gene>
<keyword evidence="2" id="KW-1185">Reference proteome</keyword>